<evidence type="ECO:0000259" key="1">
    <source>
        <dbReference type="Pfam" id="PF07905"/>
    </source>
</evidence>
<accession>A0A841SZE8</accession>
<evidence type="ECO:0000313" key="3">
    <source>
        <dbReference type="EMBL" id="MBB6636652.1"/>
    </source>
</evidence>
<feature type="domain" description="Purine catabolism PurC-like" evidence="1">
    <location>
        <begin position="13"/>
        <end position="119"/>
    </location>
</feature>
<dbReference type="RefSeq" id="WP_185121865.1">
    <property type="nucleotide sequence ID" value="NZ_JACJVQ010000019.1"/>
</dbReference>
<dbReference type="InterPro" id="IPR025736">
    <property type="entry name" value="PucR_C-HTH_dom"/>
</dbReference>
<comment type="caution">
    <text evidence="3">The sequence shown here is derived from an EMBL/GenBank/DDBJ whole genome shotgun (WGS) entry which is preliminary data.</text>
</comment>
<dbReference type="PANTHER" id="PTHR33744">
    <property type="entry name" value="CARBOHYDRATE DIACID REGULATOR"/>
    <property type="match status" value="1"/>
</dbReference>
<gene>
    <name evidence="3" type="ORF">H7B67_21215</name>
</gene>
<proteinExistence type="predicted"/>
<dbReference type="Pfam" id="PF07905">
    <property type="entry name" value="PucR"/>
    <property type="match status" value="1"/>
</dbReference>
<organism evidence="3 4">
    <name type="scientific">Cohnella thailandensis</name>
    <dbReference type="NCBI Taxonomy" id="557557"/>
    <lineage>
        <taxon>Bacteria</taxon>
        <taxon>Bacillati</taxon>
        <taxon>Bacillota</taxon>
        <taxon>Bacilli</taxon>
        <taxon>Bacillales</taxon>
        <taxon>Paenibacillaceae</taxon>
        <taxon>Cohnella</taxon>
    </lineage>
</organism>
<keyword evidence="4" id="KW-1185">Reference proteome</keyword>
<evidence type="ECO:0000259" key="2">
    <source>
        <dbReference type="Pfam" id="PF13556"/>
    </source>
</evidence>
<dbReference type="PANTHER" id="PTHR33744:SF15">
    <property type="entry name" value="CARBOHYDRATE DIACID REGULATOR"/>
    <property type="match status" value="1"/>
</dbReference>
<dbReference type="Proteomes" id="UP000535838">
    <property type="component" value="Unassembled WGS sequence"/>
</dbReference>
<dbReference type="InterPro" id="IPR042070">
    <property type="entry name" value="PucR_C-HTH_sf"/>
</dbReference>
<dbReference type="InterPro" id="IPR051448">
    <property type="entry name" value="CdaR-like_regulators"/>
</dbReference>
<feature type="domain" description="PucR C-terminal helix-turn-helix" evidence="2">
    <location>
        <begin position="463"/>
        <end position="518"/>
    </location>
</feature>
<dbReference type="InterPro" id="IPR012914">
    <property type="entry name" value="PucR_dom"/>
</dbReference>
<dbReference type="Pfam" id="PF13556">
    <property type="entry name" value="HTH_30"/>
    <property type="match status" value="1"/>
</dbReference>
<evidence type="ECO:0000313" key="4">
    <source>
        <dbReference type="Proteomes" id="UP000535838"/>
    </source>
</evidence>
<dbReference type="EMBL" id="JACJVQ010000019">
    <property type="protein sequence ID" value="MBB6636652.1"/>
    <property type="molecule type" value="Genomic_DNA"/>
</dbReference>
<dbReference type="Gene3D" id="1.10.10.2840">
    <property type="entry name" value="PucR C-terminal helix-turn-helix domain"/>
    <property type="match status" value="1"/>
</dbReference>
<protein>
    <submittedName>
        <fullName evidence="3">PucR family transcriptional regulator ligand-binding domain-containing protein</fullName>
    </submittedName>
</protein>
<name>A0A841SZE8_9BACL</name>
<reference evidence="3 4" key="1">
    <citation type="submission" date="2020-08" db="EMBL/GenBank/DDBJ databases">
        <title>Cohnella phylogeny.</title>
        <authorList>
            <person name="Dunlap C."/>
        </authorList>
    </citation>
    <scope>NUCLEOTIDE SEQUENCE [LARGE SCALE GENOMIC DNA]</scope>
    <source>
        <strain evidence="3 4">DSM 25241</strain>
    </source>
</reference>
<sequence>MHLTVEQALSVYPLSEAKLVAGKAGGNRIVRSVNVMDAPDITDWIKEGEMLFTTAYLIKDEPEAAADLLAKLDKCGASGFGIKLGRFWNSIPDALIARADELGFPLIELPFQFTFSDQMNGLFNEDMKRSTGILQEVLDKQVRLMRFALQPDHIRQLFDSVAEVIGEPMAIVGSRGQMVYNSSAIPDEELLFQWPWHQHHSWVKNKTWQAFRVPLMKQSQCTGFVLFFTPRVILSAIEESLYSQAAELLSYHLNFNYEDYFELSMQKDFGLLIKRHLKNGLAIETVKDYAERWEIDLIDQPYVAVLIDYPKLAKAETRLENLETLKAEVLGHSKLQELKGLHLVVDEGLFSLFPNPNGEEADRIEAALTSCLSGRKLGAFGEAKVALSGRKRKPEQLAEAWNECRETMRLAEEWGVGDRFVRYETLDLAFLFEQVTRERMQTYCDRWLGGLMGKDPEYVQEMMRTLETYLDNDGQMNETAKKLFIHRNTATYRIEKLGELLDVDFKRINDLLRLKLVFLFRKALHRVDYPTSR</sequence>
<dbReference type="AlphaFoldDB" id="A0A841SZE8"/>